<sequence length="873" mass="104626">MVFLDIRNNLLRLRHDLNLIVTRKKYHKFIGASHNYSSVYLEEEDVGINHFMSDLLDIEKDEKVKGEKKKNKTNNIEKGKGNLECVFKYKCEDFHVYEINKNRNILNLKYIREKLMSDKLKSKEYDNYKKNDMLIYLNQYNKSLQDNVLKNNYKEKEEKVENNLNILLNNHSNEECLHFILYKVNKDTQEAIREISKVSGIPITSFHYSGFKDKRSVSTQIISTKLKYLKELNNLKDYYINKKNKKLLICNIEKVRDKKKIELGEHYGNKFIVVLRNVQNNEDYLRDRIKYIKKYGFINYFGMQRFGIYKNTFNKGRVLISRNYKEYINYVLDPHIFEKRQYCGNYIKDSISIYMKKACELYHKRGKDGDRVKNASVAFRYITHKMNKLLTKIREHEKESTLMVPFNNNNNNNISSSSSSSSVQYKNEINNKMNNHINSSSKNKNYVNHKYLYSYMTNSEYEAFILLRNLYLFEKNKKDMNNVSFNEMDKKDNLDNIKEQHDDNNFYINKIRCVKGISMETRRFHMHSYSAKIFNLLTSYRLYNFGIILTKGDYIITKEKQTQSKELKNQHNYITIYDNETNCFNIHNVVLPVLGSMSPRLSYLNIFLSFYRKYYMKNVRLVFMEILFYLIYILYEDNLFRPKENVVNSFLGNLKDYVFSIEKKTNNFRINESIHIFCKDILFKKYPIKNIVYLIKVFDKYINSFEYEYGMTCVFRNIIVLPKNLYFSFTKYNEPKVKFVQDLYLINLSNKNNMLNTENNNENNKKLKNYIIINDHIRHDKSLTTTQIKVEQDAKDIYGKNDTLSYNQGDFKNNISKKNVIYNYNALILSFSLYSSSYATMLIRELYGKKNELLVHNLIQNCKKYDQRVRDSK</sequence>
<dbReference type="SUPFAM" id="SSF55120">
    <property type="entry name" value="Pseudouridine synthase"/>
    <property type="match status" value="1"/>
</dbReference>
<dbReference type="InterPro" id="IPR001656">
    <property type="entry name" value="PsdUridine_synth_TruD"/>
</dbReference>
<dbReference type="EMBL" id="LT969568">
    <property type="protein sequence ID" value="SOV76998.1"/>
    <property type="molecule type" value="Genomic_DNA"/>
</dbReference>
<feature type="domain" description="TRUD" evidence="3">
    <location>
        <begin position="296"/>
        <end position="646"/>
    </location>
</feature>
<organism evidence="4 5">
    <name type="scientific">Plasmodium reichenowi</name>
    <dbReference type="NCBI Taxonomy" id="5854"/>
    <lineage>
        <taxon>Eukaryota</taxon>
        <taxon>Sar</taxon>
        <taxon>Alveolata</taxon>
        <taxon>Apicomplexa</taxon>
        <taxon>Aconoidasida</taxon>
        <taxon>Haemosporida</taxon>
        <taxon>Plasmodiidae</taxon>
        <taxon>Plasmodium</taxon>
        <taxon>Plasmodium (Laverania)</taxon>
    </lineage>
</organism>
<dbReference type="Pfam" id="PF01142">
    <property type="entry name" value="TruD"/>
    <property type="match status" value="1"/>
</dbReference>
<name>A0A2P9D7N3_PLARE</name>
<dbReference type="OrthoDB" id="447290at2759"/>
<dbReference type="PANTHER" id="PTHR13326">
    <property type="entry name" value="TRNA PSEUDOURIDINE SYNTHASE D"/>
    <property type="match status" value="1"/>
</dbReference>
<evidence type="ECO:0000259" key="3">
    <source>
        <dbReference type="PROSITE" id="PS50984"/>
    </source>
</evidence>
<evidence type="ECO:0000256" key="2">
    <source>
        <dbReference type="ARBA" id="ARBA00023235"/>
    </source>
</evidence>
<dbReference type="PROSITE" id="PS50984">
    <property type="entry name" value="TRUD"/>
    <property type="match status" value="1"/>
</dbReference>
<dbReference type="InterPro" id="IPR020103">
    <property type="entry name" value="PsdUridine_synth_cat_dom_sf"/>
</dbReference>
<keyword evidence="2" id="KW-0413">Isomerase</keyword>
<dbReference type="Gene3D" id="3.30.2350.20">
    <property type="entry name" value="TruD, catalytic domain"/>
    <property type="match status" value="3"/>
</dbReference>
<dbReference type="Proteomes" id="UP000240500">
    <property type="component" value="Chromosome 5"/>
</dbReference>
<dbReference type="GO" id="GO:0009982">
    <property type="term" value="F:pseudouridine synthase activity"/>
    <property type="evidence" value="ECO:0007669"/>
    <property type="project" value="InterPro"/>
</dbReference>
<comment type="similarity">
    <text evidence="1">Belongs to the pseudouridine synthase TruD family.</text>
</comment>
<gene>
    <name evidence="4" type="ORF">PRG01_0535600</name>
</gene>
<evidence type="ECO:0000313" key="4">
    <source>
        <dbReference type="EMBL" id="SOV76998.1"/>
    </source>
</evidence>
<dbReference type="VEuPathDB" id="PlasmoDB:PRCDC_0726900"/>
<reference evidence="4 5" key="1">
    <citation type="submission" date="2016-09" db="EMBL/GenBank/DDBJ databases">
        <authorList>
            <consortium name="Pathogen Informatics"/>
        </authorList>
    </citation>
    <scope>NUCLEOTIDE SEQUENCE [LARGE SCALE GENOMIC DNA]</scope>
</reference>
<accession>A0A2P9D7N3</accession>
<dbReference type="PANTHER" id="PTHR13326:SF21">
    <property type="entry name" value="PSEUDOURIDYLATE SYNTHASE PUS7L"/>
    <property type="match status" value="1"/>
</dbReference>
<dbReference type="PIRSF" id="PIRSF037016">
    <property type="entry name" value="Pseudouridin_synth_euk_prd"/>
    <property type="match status" value="1"/>
</dbReference>
<dbReference type="GO" id="GO:0003723">
    <property type="term" value="F:RNA binding"/>
    <property type="evidence" value="ECO:0007669"/>
    <property type="project" value="InterPro"/>
</dbReference>
<dbReference type="VEuPathDB" id="PlasmoDB:PRG01_0535600"/>
<dbReference type="FunFam" id="3.30.2350.20:FF:000013">
    <property type="entry name" value="Putative tRNA pseudouridine synthase D"/>
    <property type="match status" value="1"/>
</dbReference>
<proteinExistence type="inferred from homology"/>
<evidence type="ECO:0000313" key="5">
    <source>
        <dbReference type="Proteomes" id="UP000240500"/>
    </source>
</evidence>
<dbReference type="AlphaFoldDB" id="A0A2P9D7N3"/>
<evidence type="ECO:0000256" key="1">
    <source>
        <dbReference type="ARBA" id="ARBA00007953"/>
    </source>
</evidence>
<dbReference type="InterPro" id="IPR011760">
    <property type="entry name" value="PsdUridine_synth_TruD_insert"/>
</dbReference>
<dbReference type="InterPro" id="IPR042214">
    <property type="entry name" value="TruD_catalytic"/>
</dbReference>
<dbReference type="GO" id="GO:0001522">
    <property type="term" value="P:pseudouridine synthesis"/>
    <property type="evidence" value="ECO:0007669"/>
    <property type="project" value="InterPro"/>
</dbReference>
<protein>
    <submittedName>
        <fullName evidence="4">tRNA pseudouridine synthase D,putative</fullName>
    </submittedName>
</protein>
<dbReference type="GO" id="GO:0005634">
    <property type="term" value="C:nucleus"/>
    <property type="evidence" value="ECO:0007669"/>
    <property type="project" value="TreeGrafter"/>
</dbReference>